<name>A0A6P0UDT5_9FLAO</name>
<evidence type="ECO:0000313" key="2">
    <source>
        <dbReference type="EMBL" id="NER10782.1"/>
    </source>
</evidence>
<keyword evidence="1" id="KW-0472">Membrane</keyword>
<evidence type="ECO:0000256" key="1">
    <source>
        <dbReference type="SAM" id="Phobius"/>
    </source>
</evidence>
<proteinExistence type="predicted"/>
<protein>
    <submittedName>
        <fullName evidence="2">Uncharacterized protein</fullName>
    </submittedName>
</protein>
<organism evidence="2 3">
    <name type="scientific">Muriicola jejuensis</name>
    <dbReference type="NCBI Taxonomy" id="504488"/>
    <lineage>
        <taxon>Bacteria</taxon>
        <taxon>Pseudomonadati</taxon>
        <taxon>Bacteroidota</taxon>
        <taxon>Flavobacteriia</taxon>
        <taxon>Flavobacteriales</taxon>
        <taxon>Flavobacteriaceae</taxon>
        <taxon>Muriicola</taxon>
    </lineage>
</organism>
<feature type="transmembrane region" description="Helical" evidence="1">
    <location>
        <begin position="69"/>
        <end position="90"/>
    </location>
</feature>
<keyword evidence="3" id="KW-1185">Reference proteome</keyword>
<accession>A0A6P0UDT5</accession>
<keyword evidence="1" id="KW-1133">Transmembrane helix</keyword>
<feature type="transmembrane region" description="Helical" evidence="1">
    <location>
        <begin position="36"/>
        <end position="57"/>
    </location>
</feature>
<dbReference type="EMBL" id="JAABOP010000002">
    <property type="protein sequence ID" value="NER10782.1"/>
    <property type="molecule type" value="Genomic_DNA"/>
</dbReference>
<evidence type="ECO:0000313" key="3">
    <source>
        <dbReference type="Proteomes" id="UP000468443"/>
    </source>
</evidence>
<comment type="caution">
    <text evidence="2">The sequence shown here is derived from an EMBL/GenBank/DDBJ whole genome shotgun (WGS) entry which is preliminary data.</text>
</comment>
<sequence length="146" mass="16584">MRKTYFFLSFGVFLLCLYLLFSASPALEYPLGKNDTIPLGSFITWAGLIALPMSFYWGSVKFRTPEGTLYNVLSTCLKVTIFLALLWLPISYGLAGNMNFNFGQEPSFQGGQTAMKLFWGITYSLVLSSLILFILHIVLCFFRRTR</sequence>
<feature type="transmembrane region" description="Helical" evidence="1">
    <location>
        <begin position="117"/>
        <end position="142"/>
    </location>
</feature>
<dbReference type="AlphaFoldDB" id="A0A6P0UDT5"/>
<dbReference type="Proteomes" id="UP000468443">
    <property type="component" value="Unassembled WGS sequence"/>
</dbReference>
<dbReference type="RefSeq" id="WP_163693120.1">
    <property type="nucleotide sequence ID" value="NZ_FXTW01000002.1"/>
</dbReference>
<gene>
    <name evidence="2" type="ORF">GWK09_09665</name>
</gene>
<reference evidence="2 3" key="1">
    <citation type="submission" date="2020-01" db="EMBL/GenBank/DDBJ databases">
        <title>Muriicola jejuensis KCTC 22299.</title>
        <authorList>
            <person name="Wang G."/>
        </authorList>
    </citation>
    <scope>NUCLEOTIDE SEQUENCE [LARGE SCALE GENOMIC DNA]</scope>
    <source>
        <strain evidence="2 3">KCTC 22299</strain>
    </source>
</reference>
<keyword evidence="1" id="KW-0812">Transmembrane</keyword>